<comment type="caution">
    <text evidence="2">The sequence shown here is derived from an EMBL/GenBank/DDBJ whole genome shotgun (WGS) entry which is preliminary data.</text>
</comment>
<evidence type="ECO:0000313" key="2">
    <source>
        <dbReference type="EMBL" id="MBC8597775.1"/>
    </source>
</evidence>
<reference evidence="2 3" key="1">
    <citation type="submission" date="2020-08" db="EMBL/GenBank/DDBJ databases">
        <title>Genome public.</title>
        <authorList>
            <person name="Liu C."/>
            <person name="Sun Q."/>
        </authorList>
    </citation>
    <scope>NUCLEOTIDE SEQUENCE [LARGE SCALE GENOMIC DNA]</scope>
    <source>
        <strain evidence="2 3">BX10</strain>
    </source>
</reference>
<accession>A0ABR7NNT0</accession>
<dbReference type="Proteomes" id="UP000647491">
    <property type="component" value="Unassembled WGS sequence"/>
</dbReference>
<keyword evidence="1" id="KW-0472">Membrane</keyword>
<name>A0ABR7NNT0_9FIRM</name>
<evidence type="ECO:0008006" key="4">
    <source>
        <dbReference type="Google" id="ProtNLM"/>
    </source>
</evidence>
<dbReference type="EMBL" id="JACRTJ010000002">
    <property type="protein sequence ID" value="MBC8597775.1"/>
    <property type="molecule type" value="Genomic_DNA"/>
</dbReference>
<proteinExistence type="predicted"/>
<feature type="transmembrane region" description="Helical" evidence="1">
    <location>
        <begin position="69"/>
        <end position="92"/>
    </location>
</feature>
<keyword evidence="1" id="KW-1133">Transmembrane helix</keyword>
<feature type="transmembrane region" description="Helical" evidence="1">
    <location>
        <begin position="155"/>
        <end position="174"/>
    </location>
</feature>
<protein>
    <recommendedName>
        <fullName evidence="4">DUF4153 domain-containing protein</fullName>
    </recommendedName>
</protein>
<organism evidence="2 3">
    <name type="scientific">Enterocloster hominis</name>
    <name type="common">ex Liu et al. 2021</name>
    <dbReference type="NCBI Taxonomy" id="2763663"/>
    <lineage>
        <taxon>Bacteria</taxon>
        <taxon>Bacillati</taxon>
        <taxon>Bacillota</taxon>
        <taxon>Clostridia</taxon>
        <taxon>Lachnospirales</taxon>
        <taxon>Lachnospiraceae</taxon>
        <taxon>Enterocloster</taxon>
    </lineage>
</organism>
<dbReference type="RefSeq" id="WP_262426665.1">
    <property type="nucleotide sequence ID" value="NZ_JACRTJ010000002.1"/>
</dbReference>
<evidence type="ECO:0000313" key="3">
    <source>
        <dbReference type="Proteomes" id="UP000647491"/>
    </source>
</evidence>
<feature type="transmembrane region" description="Helical" evidence="1">
    <location>
        <begin position="128"/>
        <end position="149"/>
    </location>
</feature>
<keyword evidence="3" id="KW-1185">Reference proteome</keyword>
<gene>
    <name evidence="2" type="ORF">H8708_00755</name>
</gene>
<sequence length="498" mass="56371">MEENRIPDVSEKSPWERAMGRVLMGIILTSLTLNFWCLDHILPAIGTVLMVLGFRALRKENPWFRSGYLLAAVRAWCVWVTLILNTTILPGLSSQGDGVWVLVSLALALAEFFCLWRGFRAVRQRAGLLPRAEGAAGLMAWYGGMYLLAAIHYQGLLIVVGMIVSLVLILRSLYKQVREAAEAGAELSYSEPPAGERRIVLALVLILFVGGACGYLFGGRYPMEWEEEPPVPEDAEKIRGRLLELGFPEYVLNGLSLEDIRACDGAFRVVVDVSDQMVSEGWKRTMKYNEEEGRLEEEAYRKEKELRLTGVAVRIPGERETWRIFHHFQWMSRPSFHGTEALQLWPVYRDIREGWQACGEVTGQVLYEKDGMRYRSPYYFLGSQTAVSDTVFWGRQENTDVFAAFSMPRQGDAWSGYVAYPACELRDGYIISSWFNYTHQRRWLQYPVMTAMEKRMSSGWNRAGAFITVQSAIQFDPNEDTAGEVGGSAAVPMALSEN</sequence>
<evidence type="ECO:0000256" key="1">
    <source>
        <dbReference type="SAM" id="Phobius"/>
    </source>
</evidence>
<feature type="transmembrane region" description="Helical" evidence="1">
    <location>
        <begin position="41"/>
        <end position="57"/>
    </location>
</feature>
<keyword evidence="1" id="KW-0812">Transmembrane</keyword>
<feature type="transmembrane region" description="Helical" evidence="1">
    <location>
        <begin position="199"/>
        <end position="218"/>
    </location>
</feature>
<feature type="transmembrane region" description="Helical" evidence="1">
    <location>
        <begin position="98"/>
        <end position="116"/>
    </location>
</feature>